<dbReference type="InterPro" id="IPR011701">
    <property type="entry name" value="MFS"/>
</dbReference>
<dbReference type="PROSITE" id="PS50850">
    <property type="entry name" value="MFS"/>
    <property type="match status" value="1"/>
</dbReference>
<dbReference type="PANTHER" id="PTHR11360:SF234">
    <property type="entry name" value="MFS-TYPE TRANSPORTER DBAD-RELATED"/>
    <property type="match status" value="1"/>
</dbReference>
<proteinExistence type="inferred from homology"/>
<feature type="transmembrane region" description="Helical" evidence="4">
    <location>
        <begin position="361"/>
        <end position="379"/>
    </location>
</feature>
<keyword evidence="4" id="KW-1133">Transmembrane helix</keyword>
<accession>A0A0C2TJA7</accession>
<dbReference type="SUPFAM" id="SSF103473">
    <property type="entry name" value="MFS general substrate transporter"/>
    <property type="match status" value="1"/>
</dbReference>
<feature type="transmembrane region" description="Helical" evidence="4">
    <location>
        <begin position="89"/>
        <end position="110"/>
    </location>
</feature>
<comment type="subcellular location">
    <subcellularLocation>
        <location evidence="1">Membrane</location>
        <topology evidence="1">Multi-pass membrane protein</topology>
    </subcellularLocation>
</comment>
<feature type="transmembrane region" description="Helical" evidence="4">
    <location>
        <begin position="190"/>
        <end position="211"/>
    </location>
</feature>
<dbReference type="EMBL" id="KN818233">
    <property type="protein sequence ID" value="KIL67049.1"/>
    <property type="molecule type" value="Genomic_DNA"/>
</dbReference>
<feature type="transmembrane region" description="Helical" evidence="4">
    <location>
        <begin position="385"/>
        <end position="408"/>
    </location>
</feature>
<dbReference type="GO" id="GO:0016020">
    <property type="term" value="C:membrane"/>
    <property type="evidence" value="ECO:0007669"/>
    <property type="project" value="UniProtKB-SubCell"/>
</dbReference>
<evidence type="ECO:0000313" key="7">
    <source>
        <dbReference type="Proteomes" id="UP000054549"/>
    </source>
</evidence>
<reference evidence="6 7" key="1">
    <citation type="submission" date="2014-04" db="EMBL/GenBank/DDBJ databases">
        <title>Evolutionary Origins and Diversification of the Mycorrhizal Mutualists.</title>
        <authorList>
            <consortium name="DOE Joint Genome Institute"/>
            <consortium name="Mycorrhizal Genomics Consortium"/>
            <person name="Kohler A."/>
            <person name="Kuo A."/>
            <person name="Nagy L.G."/>
            <person name="Floudas D."/>
            <person name="Copeland A."/>
            <person name="Barry K.W."/>
            <person name="Cichocki N."/>
            <person name="Veneault-Fourrey C."/>
            <person name="LaButti K."/>
            <person name="Lindquist E.A."/>
            <person name="Lipzen A."/>
            <person name="Lundell T."/>
            <person name="Morin E."/>
            <person name="Murat C."/>
            <person name="Riley R."/>
            <person name="Ohm R."/>
            <person name="Sun H."/>
            <person name="Tunlid A."/>
            <person name="Henrissat B."/>
            <person name="Grigoriev I.V."/>
            <person name="Hibbett D.S."/>
            <person name="Martin F."/>
        </authorList>
    </citation>
    <scope>NUCLEOTIDE SEQUENCE [LARGE SCALE GENOMIC DNA]</scope>
    <source>
        <strain evidence="6 7">Koide BX008</strain>
    </source>
</reference>
<sequence>MKSLKNLSVKSVQVVGPETKKARFGGFFRSSSLLSSWWSRLTTRREQETQGQHGEEAKRPTTTTDDLGAVERLEQGQEQDPYPDGGLKAWLMVFGAMCNTFSTFGYVNSWGIFQAYYQTTVLSDSTPSNIAWIGSIQYSLVFLPGLITGRLFDLGYFHSVFLPCSLLLVLATFLVAECHVYWQFLLCQGFAVGLACGGIFGPTTAVIAHWFKKRRGVAMGLVAVGSSIGGSVLPITAQALISRVGFKWTMRILGLIMMLTLGIANLVLKRRLPVRKDVPGGLFNLAEFKKSAAYSVYCASAFTTFLGIYTVLTYIDVSAERTPGVSGTTLAFYLVAIANASSMVGRYVAGVACDKVGAINVMAPFTAMAGLVTFVWPFAKSRGGLVAVAVVYGFCSGSYVSLLANPIMDLGDAGDIGRRVGMFMSILALGALAGPPISGAINRATGGFEAVGFYAGSMVLLGVAMMVLVRWLVLRRWRGRI</sequence>
<feature type="transmembrane region" description="Helical" evidence="4">
    <location>
        <begin position="130"/>
        <end position="148"/>
    </location>
</feature>
<dbReference type="InParanoid" id="A0A0C2TJA7"/>
<evidence type="ECO:0000256" key="1">
    <source>
        <dbReference type="ARBA" id="ARBA00004141"/>
    </source>
</evidence>
<feature type="transmembrane region" description="Helical" evidence="4">
    <location>
        <begin position="218"/>
        <end position="242"/>
    </location>
</feature>
<feature type="domain" description="Major facilitator superfamily (MFS) profile" evidence="5">
    <location>
        <begin position="293"/>
        <end position="481"/>
    </location>
</feature>
<dbReference type="AlphaFoldDB" id="A0A0C2TJA7"/>
<dbReference type="GO" id="GO:0022857">
    <property type="term" value="F:transmembrane transporter activity"/>
    <property type="evidence" value="ECO:0007669"/>
    <property type="project" value="InterPro"/>
</dbReference>
<feature type="transmembrane region" description="Helical" evidence="4">
    <location>
        <begin position="453"/>
        <end position="473"/>
    </location>
</feature>
<comment type="similarity">
    <text evidence="2">Belongs to the major facilitator superfamily. Monocarboxylate porter (TC 2.A.1.13) family.</text>
</comment>
<feature type="transmembrane region" description="Helical" evidence="4">
    <location>
        <begin position="248"/>
        <end position="268"/>
    </location>
</feature>
<feature type="compositionally biased region" description="Basic and acidic residues" evidence="3">
    <location>
        <begin position="44"/>
        <end position="59"/>
    </location>
</feature>
<name>A0A0C2TJA7_AMAMK</name>
<keyword evidence="4" id="KW-0472">Membrane</keyword>
<dbReference type="InterPro" id="IPR050327">
    <property type="entry name" value="Proton-linked_MCT"/>
</dbReference>
<evidence type="ECO:0000313" key="6">
    <source>
        <dbReference type="EMBL" id="KIL67049.1"/>
    </source>
</evidence>
<evidence type="ECO:0000256" key="3">
    <source>
        <dbReference type="SAM" id="MobiDB-lite"/>
    </source>
</evidence>
<evidence type="ECO:0000259" key="5">
    <source>
        <dbReference type="PROSITE" id="PS50850"/>
    </source>
</evidence>
<dbReference type="HOGENOM" id="CLU_001265_1_1_1"/>
<evidence type="ECO:0000256" key="2">
    <source>
        <dbReference type="ARBA" id="ARBA00006727"/>
    </source>
</evidence>
<dbReference type="PANTHER" id="PTHR11360">
    <property type="entry name" value="MONOCARBOXYLATE TRANSPORTER"/>
    <property type="match status" value="1"/>
</dbReference>
<protein>
    <recommendedName>
        <fullName evidence="5">Major facilitator superfamily (MFS) profile domain-containing protein</fullName>
    </recommendedName>
</protein>
<dbReference type="Gene3D" id="1.20.1250.20">
    <property type="entry name" value="MFS general substrate transporter like domains"/>
    <property type="match status" value="1"/>
</dbReference>
<evidence type="ECO:0000256" key="4">
    <source>
        <dbReference type="SAM" id="Phobius"/>
    </source>
</evidence>
<dbReference type="STRING" id="946122.A0A0C2TJA7"/>
<feature type="transmembrane region" description="Helical" evidence="4">
    <location>
        <begin position="330"/>
        <end position="349"/>
    </location>
</feature>
<feature type="region of interest" description="Disordered" evidence="3">
    <location>
        <begin position="44"/>
        <end position="67"/>
    </location>
</feature>
<feature type="transmembrane region" description="Helical" evidence="4">
    <location>
        <begin position="160"/>
        <end position="184"/>
    </location>
</feature>
<dbReference type="InterPro" id="IPR036259">
    <property type="entry name" value="MFS_trans_sf"/>
</dbReference>
<keyword evidence="7" id="KW-1185">Reference proteome</keyword>
<keyword evidence="4" id="KW-0812">Transmembrane</keyword>
<dbReference type="Pfam" id="PF07690">
    <property type="entry name" value="MFS_1"/>
    <property type="match status" value="1"/>
</dbReference>
<dbReference type="OrthoDB" id="6509908at2759"/>
<gene>
    <name evidence="6" type="ORF">M378DRAFT_74419</name>
</gene>
<feature type="transmembrane region" description="Helical" evidence="4">
    <location>
        <begin position="294"/>
        <end position="315"/>
    </location>
</feature>
<feature type="transmembrane region" description="Helical" evidence="4">
    <location>
        <begin position="420"/>
        <end position="441"/>
    </location>
</feature>
<dbReference type="Proteomes" id="UP000054549">
    <property type="component" value="Unassembled WGS sequence"/>
</dbReference>
<dbReference type="InterPro" id="IPR020846">
    <property type="entry name" value="MFS_dom"/>
</dbReference>
<organism evidence="6 7">
    <name type="scientific">Amanita muscaria (strain Koide BX008)</name>
    <dbReference type="NCBI Taxonomy" id="946122"/>
    <lineage>
        <taxon>Eukaryota</taxon>
        <taxon>Fungi</taxon>
        <taxon>Dikarya</taxon>
        <taxon>Basidiomycota</taxon>
        <taxon>Agaricomycotina</taxon>
        <taxon>Agaricomycetes</taxon>
        <taxon>Agaricomycetidae</taxon>
        <taxon>Agaricales</taxon>
        <taxon>Pluteineae</taxon>
        <taxon>Amanitaceae</taxon>
        <taxon>Amanita</taxon>
    </lineage>
</organism>